<keyword evidence="1" id="KW-0472">Membrane</keyword>
<dbReference type="EMBL" id="CP096649">
    <property type="protein sequence ID" value="UQK59103.1"/>
    <property type="molecule type" value="Genomic_DNA"/>
</dbReference>
<feature type="transmembrane region" description="Helical" evidence="1">
    <location>
        <begin position="351"/>
        <end position="370"/>
    </location>
</feature>
<accession>A0A9E7DJ39</accession>
<organism evidence="3 4">
    <name type="scientific">Fenollaria massiliensis</name>
    <dbReference type="NCBI Taxonomy" id="938288"/>
    <lineage>
        <taxon>Bacteria</taxon>
        <taxon>Bacillati</taxon>
        <taxon>Bacillota</taxon>
        <taxon>Clostridia</taxon>
        <taxon>Eubacteriales</taxon>
        <taxon>Fenollaria</taxon>
    </lineage>
</organism>
<comment type="function">
    <text evidence="1">Catalyzes the sodium-dependent transport of glutamate.</text>
</comment>
<feature type="transmembrane region" description="Helical" evidence="1">
    <location>
        <begin position="259"/>
        <end position="278"/>
    </location>
</feature>
<keyword evidence="1" id="KW-0812">Transmembrane</keyword>
<keyword evidence="1" id="KW-0769">Symport</keyword>
<comment type="subcellular location">
    <subcellularLocation>
        <location evidence="1">Cell membrane</location>
        <topology evidence="1">Multi-pass membrane protein</topology>
    </subcellularLocation>
</comment>
<keyword evidence="1" id="KW-0813">Transport</keyword>
<gene>
    <name evidence="3" type="primary">gltS</name>
    <name evidence="3" type="ORF">M1R53_00060</name>
</gene>
<dbReference type="RefSeq" id="WP_249242619.1">
    <property type="nucleotide sequence ID" value="NZ_CP096649.1"/>
</dbReference>
<dbReference type="InterPro" id="IPR004445">
    <property type="entry name" value="GltS"/>
</dbReference>
<evidence type="ECO:0000313" key="3">
    <source>
        <dbReference type="EMBL" id="UQK59103.1"/>
    </source>
</evidence>
<sequence>MILSFNVMQTVGFAILVFLVGKFIRTKVKFFQTFCVPAPVIGGFLFAIIRFVLALTGLCTFVFDNTLKDPFMMVFFTSIGVGADLDTLKKGGKGFVYFLLVATFLVIFQDVLGIFMCKVIGVDSLLGLICGSVTMVGGHGSAGAWGSTFEEHGLFNASTFCMAAATFGVIMGSVIGGPIGSMLIRRNHLAKPTYNDSSENNVLESLEKVNAGASYKELVPLNAFDFVKVLGLIFISVGLGSILQVLIKNNVSILGNPLSLPSYVTAMILAGIFVNTIGKKGSKFAVDERANSICGDVGLNIFLVMALIDINLLDLKDVAGIMLVVLLAQTVLMAVYAYFINYWVMGRNYDAAVLSGGLCGFGMGATYNGIANMDSITERFGPSPKAYFVLPMVGAFAIDIINSLSITVFLNIAQNFR</sequence>
<evidence type="ECO:0000256" key="2">
    <source>
        <dbReference type="NCBIfam" id="TIGR00210"/>
    </source>
</evidence>
<comment type="similarity">
    <text evidence="1">Belongs to the glutamate:Na(+) symporter (ESS) (TC 2.A.27) family.</text>
</comment>
<dbReference type="HAMAP" id="MF_02062">
    <property type="entry name" value="GltS"/>
    <property type="match status" value="1"/>
</dbReference>
<feature type="transmembrane region" description="Helical" evidence="1">
    <location>
        <begin position="36"/>
        <end position="63"/>
    </location>
</feature>
<protein>
    <recommendedName>
        <fullName evidence="1 2">Sodium/glutamate symporter</fullName>
    </recommendedName>
</protein>
<keyword evidence="1" id="KW-0739">Sodium transport</keyword>
<dbReference type="Proteomes" id="UP000831151">
    <property type="component" value="Chromosome"/>
</dbReference>
<keyword evidence="1" id="KW-1133">Transmembrane helix</keyword>
<keyword evidence="1" id="KW-0915">Sodium</keyword>
<dbReference type="GO" id="GO:0015501">
    <property type="term" value="F:glutamate:sodium symporter activity"/>
    <property type="evidence" value="ECO:0007669"/>
    <property type="project" value="UniProtKB-UniRule"/>
</dbReference>
<dbReference type="GO" id="GO:0015813">
    <property type="term" value="P:L-glutamate transmembrane transport"/>
    <property type="evidence" value="ECO:0007669"/>
    <property type="project" value="UniProtKB-UniRule"/>
</dbReference>
<dbReference type="KEGG" id="fms:M1R53_00060"/>
<dbReference type="NCBIfam" id="TIGR00210">
    <property type="entry name" value="gltS"/>
    <property type="match status" value="1"/>
</dbReference>
<dbReference type="PANTHER" id="PTHR36178:SF1">
    <property type="entry name" value="SODIUM_GLUTAMATE SYMPORTER"/>
    <property type="match status" value="1"/>
</dbReference>
<feature type="transmembrane region" description="Helical" evidence="1">
    <location>
        <begin position="290"/>
        <end position="312"/>
    </location>
</feature>
<dbReference type="PANTHER" id="PTHR36178">
    <property type="entry name" value="SLR0625 PROTEIN"/>
    <property type="match status" value="1"/>
</dbReference>
<evidence type="ECO:0000313" key="4">
    <source>
        <dbReference type="Proteomes" id="UP000831151"/>
    </source>
</evidence>
<evidence type="ECO:0000256" key="1">
    <source>
        <dbReference type="HAMAP-Rule" id="MF_02062"/>
    </source>
</evidence>
<dbReference type="Pfam" id="PF03616">
    <property type="entry name" value="Glt_symporter"/>
    <property type="match status" value="1"/>
</dbReference>
<name>A0A9E7DJ39_9FIRM</name>
<dbReference type="AlphaFoldDB" id="A0A9E7DJ39"/>
<feature type="transmembrane region" description="Helical" evidence="1">
    <location>
        <begin position="318"/>
        <end position="339"/>
    </location>
</feature>
<feature type="transmembrane region" description="Helical" evidence="1">
    <location>
        <begin position="157"/>
        <end position="184"/>
    </location>
</feature>
<feature type="transmembrane region" description="Helical" evidence="1">
    <location>
        <begin position="6"/>
        <end position="24"/>
    </location>
</feature>
<keyword evidence="4" id="KW-1185">Reference proteome</keyword>
<proteinExistence type="inferred from homology"/>
<feature type="transmembrane region" description="Helical" evidence="1">
    <location>
        <begin position="95"/>
        <end position="117"/>
    </location>
</feature>
<dbReference type="GO" id="GO:0005886">
    <property type="term" value="C:plasma membrane"/>
    <property type="evidence" value="ECO:0007669"/>
    <property type="project" value="UniProtKB-SubCell"/>
</dbReference>
<feature type="transmembrane region" description="Helical" evidence="1">
    <location>
        <begin position="390"/>
        <end position="413"/>
    </location>
</feature>
<feature type="transmembrane region" description="Helical" evidence="1">
    <location>
        <begin position="226"/>
        <end position="247"/>
    </location>
</feature>
<keyword evidence="1" id="KW-1003">Cell membrane</keyword>
<keyword evidence="1" id="KW-0406">Ion transport</keyword>
<keyword evidence="1" id="KW-0029">Amino-acid transport</keyword>
<reference evidence="3" key="1">
    <citation type="submission" date="2022-04" db="EMBL/GenBank/DDBJ databases">
        <title>Complete genome sequences of Ezakiella coagulans and Fenollaria massiliensis.</title>
        <authorList>
            <person name="France M.T."/>
            <person name="Clifford J."/>
            <person name="Narina S."/>
            <person name="Rutt L."/>
            <person name="Ravel J."/>
        </authorList>
    </citation>
    <scope>NUCLEOTIDE SEQUENCE</scope>
    <source>
        <strain evidence="3">C0061C2</strain>
    </source>
</reference>
<feature type="transmembrane region" description="Helical" evidence="1">
    <location>
        <begin position="124"/>
        <end position="145"/>
    </location>
</feature>